<gene>
    <name evidence="3" type="ORF">RM590_15120</name>
</gene>
<dbReference type="InterPro" id="IPR020845">
    <property type="entry name" value="AMP-binding_CS"/>
</dbReference>
<feature type="domain" description="AMP-binding enzyme C-terminal" evidence="2">
    <location>
        <begin position="430"/>
        <end position="502"/>
    </location>
</feature>
<dbReference type="Pfam" id="PF13193">
    <property type="entry name" value="AMP-binding_C"/>
    <property type="match status" value="1"/>
</dbReference>
<feature type="domain" description="AMP-dependent synthetase/ligase" evidence="1">
    <location>
        <begin position="13"/>
        <end position="364"/>
    </location>
</feature>
<dbReference type="InterPro" id="IPR045851">
    <property type="entry name" value="AMP-bd_C_sf"/>
</dbReference>
<evidence type="ECO:0000313" key="3">
    <source>
        <dbReference type="EMBL" id="MDT0343937.1"/>
    </source>
</evidence>
<dbReference type="PANTHER" id="PTHR45527">
    <property type="entry name" value="NONRIBOSOMAL PEPTIDE SYNTHETASE"/>
    <property type="match status" value="1"/>
</dbReference>
<protein>
    <submittedName>
        <fullName evidence="3">AMP-binding protein</fullName>
    </submittedName>
</protein>
<organism evidence="3 4">
    <name type="scientific">Streptomyces litchfieldiae</name>
    <dbReference type="NCBI Taxonomy" id="3075543"/>
    <lineage>
        <taxon>Bacteria</taxon>
        <taxon>Bacillati</taxon>
        <taxon>Actinomycetota</taxon>
        <taxon>Actinomycetes</taxon>
        <taxon>Kitasatosporales</taxon>
        <taxon>Streptomycetaceae</taxon>
        <taxon>Streptomyces</taxon>
    </lineage>
</organism>
<keyword evidence="4" id="KW-1185">Reference proteome</keyword>
<reference evidence="4" key="1">
    <citation type="submission" date="2023-07" db="EMBL/GenBank/DDBJ databases">
        <title>30 novel species of actinomycetes from the DSMZ collection.</title>
        <authorList>
            <person name="Nouioui I."/>
        </authorList>
    </citation>
    <scope>NUCLEOTIDE SEQUENCE [LARGE SCALE GENOMIC DNA]</scope>
    <source>
        <strain evidence="4">DSM 44938</strain>
    </source>
</reference>
<dbReference type="InterPro" id="IPR025110">
    <property type="entry name" value="AMP-bd_C"/>
</dbReference>
<name>A0ABU2MQN5_9ACTN</name>
<proteinExistence type="predicted"/>
<dbReference type="PROSITE" id="PS00455">
    <property type="entry name" value="AMP_BINDING"/>
    <property type="match status" value="1"/>
</dbReference>
<dbReference type="InterPro" id="IPR042099">
    <property type="entry name" value="ANL_N_sf"/>
</dbReference>
<dbReference type="Gene3D" id="3.30.300.30">
    <property type="match status" value="1"/>
</dbReference>
<dbReference type="InterPro" id="IPR000873">
    <property type="entry name" value="AMP-dep_synth/lig_dom"/>
</dbReference>
<dbReference type="Gene3D" id="3.40.50.12780">
    <property type="entry name" value="N-terminal domain of ligase-like"/>
    <property type="match status" value="1"/>
</dbReference>
<dbReference type="Pfam" id="PF00501">
    <property type="entry name" value="AMP-binding"/>
    <property type="match status" value="1"/>
</dbReference>
<dbReference type="SUPFAM" id="SSF56801">
    <property type="entry name" value="Acetyl-CoA synthetase-like"/>
    <property type="match status" value="1"/>
</dbReference>
<dbReference type="Proteomes" id="UP001183246">
    <property type="component" value="Unassembled WGS sequence"/>
</dbReference>
<evidence type="ECO:0000259" key="2">
    <source>
        <dbReference type="Pfam" id="PF13193"/>
    </source>
</evidence>
<evidence type="ECO:0000313" key="4">
    <source>
        <dbReference type="Proteomes" id="UP001183246"/>
    </source>
</evidence>
<dbReference type="RefSeq" id="WP_311705058.1">
    <property type="nucleotide sequence ID" value="NZ_JAVREL010000007.1"/>
</dbReference>
<evidence type="ECO:0000259" key="1">
    <source>
        <dbReference type="Pfam" id="PF00501"/>
    </source>
</evidence>
<dbReference type="PANTHER" id="PTHR45527:SF1">
    <property type="entry name" value="FATTY ACID SYNTHASE"/>
    <property type="match status" value="1"/>
</dbReference>
<accession>A0ABU2MQN5</accession>
<comment type="caution">
    <text evidence="3">The sequence shown here is derived from an EMBL/GenBank/DDBJ whole genome shotgun (WGS) entry which is preliminary data.</text>
</comment>
<sequence>MTSPREVVLYDWFDRSVMAHPARTALEVEEHVLTYAELARVVRGLAGALVECHGGTAPRRVGLLAGRTLAAYAGYLAILCLGSTPVPLNVRFPPARNADIAAAAGLDLVISTDAERAAEVGTTVYEASPGRLAEFAHGPAPELPGSRATPDDFAYILFTSGSTGAPKGVPLQHRQVCAFLGHVIARYPAGPGARVSQVAELTFDPSVHDMFVAWGTGAALVVPSREEILAPVDFVNRRRLTHWFSVPSVISTALRLGELAPGDMPGLRWSLFSGEPLTWKQARAWQEAAPHSTVDNIYGPTEITGCYEYRLGGDPGSWETTGNGTVPIGSPYPGTEYLILDPEGKPAQEGELLLRGVQRFPGYLDPAQNSGRFMTVDDDGAQVLRRPFEMTDEIWYRTGDRVLEEDGRHVHLGRLDHQVKIRGHRVEVGEIEELIRTHDGIREAVVVAGEGADGERELRAACTGAGADTEQVLARLRERLPDYMIPRSLVRFDELPLNFNGKIDRTILEQVLFC</sequence>
<dbReference type="EMBL" id="JAVREL010000007">
    <property type="protein sequence ID" value="MDT0343937.1"/>
    <property type="molecule type" value="Genomic_DNA"/>
</dbReference>